<dbReference type="Gene3D" id="1.10.340.30">
    <property type="entry name" value="Hypothetical protein, domain 2"/>
    <property type="match status" value="1"/>
</dbReference>
<sequence length="363" mass="39054">MQASTQAHPSPILDAPEVVAPLLLGWYDAHARRLPWRALPGDPAPDPYRVWLSEVMLQQTTVAAVTAYYAKFLSLWPRVEDLAAAPDADVMAAWAGLGYYARARNLLACAREVARRGAFPDTEEGLRALPGLGAYTAAAVAAIAFGRRAVVVDANVERVVARLFAIETPLPAARPAIRRATDAITPAARAGDFAQAMMDLGATVCTVRAPRCQLCPLRSACRAQAQGEPERLPAKAPKKAKPVRRGRAFWIERDGAVLLVTRAGKGMLGGMRALPDDGWSARADGHATPPLAGEWRSGGVVRHGFTHFDLELQLMLCDSPDPATLPAGEWWPVDAIEQAGLPTVFAKAARLGVAGKQERDRER</sequence>
<comment type="catalytic activity">
    <reaction evidence="1 14">
        <text>Hydrolyzes free adenine bases from 7,8-dihydro-8-oxoguanine:adenine mismatched double-stranded DNA, leaving an apurinic site.</text>
        <dbReference type="EC" id="3.2.2.31"/>
    </reaction>
</comment>
<keyword evidence="6" id="KW-0004">4Fe-4S</keyword>
<evidence type="ECO:0000256" key="4">
    <source>
        <dbReference type="ARBA" id="ARBA00012045"/>
    </source>
</evidence>
<dbReference type="PANTHER" id="PTHR42944">
    <property type="entry name" value="ADENINE DNA GLYCOSYLASE"/>
    <property type="match status" value="1"/>
</dbReference>
<dbReference type="SMART" id="SM00478">
    <property type="entry name" value="ENDO3c"/>
    <property type="match status" value="1"/>
</dbReference>
<comment type="similarity">
    <text evidence="3 14">Belongs to the Nth/MutY family.</text>
</comment>
<evidence type="ECO:0000256" key="6">
    <source>
        <dbReference type="ARBA" id="ARBA00022485"/>
    </source>
</evidence>
<evidence type="ECO:0000256" key="3">
    <source>
        <dbReference type="ARBA" id="ARBA00008343"/>
    </source>
</evidence>
<evidence type="ECO:0000256" key="10">
    <source>
        <dbReference type="ARBA" id="ARBA00023004"/>
    </source>
</evidence>
<dbReference type="InterPro" id="IPR015797">
    <property type="entry name" value="NUDIX_hydrolase-like_dom_sf"/>
</dbReference>
<dbReference type="InterPro" id="IPR044298">
    <property type="entry name" value="MIG/MutY"/>
</dbReference>
<evidence type="ECO:0000313" key="17">
    <source>
        <dbReference type="Proteomes" id="UP001222770"/>
    </source>
</evidence>
<accession>A0ABT6CF79</accession>
<comment type="cofactor">
    <cofactor evidence="14">
        <name>[4Fe-4S] cluster</name>
        <dbReference type="ChEBI" id="CHEBI:49883"/>
    </cofactor>
    <text evidence="14">Binds 1 [4Fe-4S] cluster.</text>
</comment>
<evidence type="ECO:0000256" key="1">
    <source>
        <dbReference type="ARBA" id="ARBA00000843"/>
    </source>
</evidence>
<dbReference type="RefSeq" id="WP_277275780.1">
    <property type="nucleotide sequence ID" value="NZ_JAROCY010000004.1"/>
</dbReference>
<dbReference type="Gene3D" id="3.90.79.10">
    <property type="entry name" value="Nucleoside Triphosphate Pyrophosphohydrolase"/>
    <property type="match status" value="1"/>
</dbReference>
<comment type="function">
    <text evidence="2">Adenine glycosylase active on G-A mispairs. MutY also corrects error-prone DNA synthesis past GO lesions which are due to the oxidatively damaged form of guanine: 7,8-dihydro-8-oxoguanine (8-oxo-dGTP).</text>
</comment>
<dbReference type="Proteomes" id="UP001222770">
    <property type="component" value="Unassembled WGS sequence"/>
</dbReference>
<keyword evidence="13 14" id="KW-0326">Glycosidase</keyword>
<dbReference type="InterPro" id="IPR003265">
    <property type="entry name" value="HhH-GPD_domain"/>
</dbReference>
<keyword evidence="8 14" id="KW-0227">DNA damage</keyword>
<protein>
    <recommendedName>
        <fullName evidence="5 14">Adenine DNA glycosylase</fullName>
        <ecNumber evidence="4 14">3.2.2.31</ecNumber>
    </recommendedName>
</protein>
<name>A0ABT6CF79_9SPHN</name>
<dbReference type="EC" id="3.2.2.31" evidence="4 14"/>
<dbReference type="InterPro" id="IPR023170">
    <property type="entry name" value="HhH_base_excis_C"/>
</dbReference>
<gene>
    <name evidence="16" type="ORF">POM99_05095</name>
</gene>
<feature type="domain" description="HhH-GPD" evidence="15">
    <location>
        <begin position="56"/>
        <end position="203"/>
    </location>
</feature>
<keyword evidence="17" id="KW-1185">Reference proteome</keyword>
<dbReference type="EMBL" id="JAROCY010000004">
    <property type="protein sequence ID" value="MDF8332571.1"/>
    <property type="molecule type" value="Genomic_DNA"/>
</dbReference>
<dbReference type="InterPro" id="IPR029119">
    <property type="entry name" value="MutY_C"/>
</dbReference>
<dbReference type="InterPro" id="IPR011257">
    <property type="entry name" value="DNA_glycosylase"/>
</dbReference>
<evidence type="ECO:0000259" key="15">
    <source>
        <dbReference type="SMART" id="SM00478"/>
    </source>
</evidence>
<dbReference type="PANTHER" id="PTHR42944:SF1">
    <property type="entry name" value="ADENINE DNA GLYCOSYLASE"/>
    <property type="match status" value="1"/>
</dbReference>
<evidence type="ECO:0000256" key="7">
    <source>
        <dbReference type="ARBA" id="ARBA00022723"/>
    </source>
</evidence>
<keyword evidence="9" id="KW-0378">Hydrolase</keyword>
<evidence type="ECO:0000313" key="16">
    <source>
        <dbReference type="EMBL" id="MDF8332571.1"/>
    </source>
</evidence>
<dbReference type="CDD" id="cd00056">
    <property type="entry name" value="ENDO3c"/>
    <property type="match status" value="1"/>
</dbReference>
<organism evidence="16 17">
    <name type="scientific">Novosphingobium cyanobacteriorum</name>
    <dbReference type="NCBI Taxonomy" id="3024215"/>
    <lineage>
        <taxon>Bacteria</taxon>
        <taxon>Pseudomonadati</taxon>
        <taxon>Pseudomonadota</taxon>
        <taxon>Alphaproteobacteria</taxon>
        <taxon>Sphingomonadales</taxon>
        <taxon>Sphingomonadaceae</taxon>
        <taxon>Novosphingobium</taxon>
    </lineage>
</organism>
<evidence type="ECO:0000256" key="9">
    <source>
        <dbReference type="ARBA" id="ARBA00022801"/>
    </source>
</evidence>
<keyword evidence="10 14" id="KW-0408">Iron</keyword>
<dbReference type="CDD" id="cd03431">
    <property type="entry name" value="NUDIX_DNA_Glycosylase_C-MutY"/>
    <property type="match status" value="1"/>
</dbReference>
<keyword evidence="11" id="KW-0411">Iron-sulfur</keyword>
<evidence type="ECO:0000256" key="2">
    <source>
        <dbReference type="ARBA" id="ARBA00002933"/>
    </source>
</evidence>
<evidence type="ECO:0000256" key="12">
    <source>
        <dbReference type="ARBA" id="ARBA00023204"/>
    </source>
</evidence>
<dbReference type="Pfam" id="PF14815">
    <property type="entry name" value="NUDIX_4"/>
    <property type="match status" value="1"/>
</dbReference>
<evidence type="ECO:0000256" key="13">
    <source>
        <dbReference type="ARBA" id="ARBA00023295"/>
    </source>
</evidence>
<keyword evidence="7" id="KW-0479">Metal-binding</keyword>
<evidence type="ECO:0000256" key="14">
    <source>
        <dbReference type="RuleBase" id="RU365096"/>
    </source>
</evidence>
<evidence type="ECO:0000256" key="8">
    <source>
        <dbReference type="ARBA" id="ARBA00022763"/>
    </source>
</evidence>
<dbReference type="Gene3D" id="1.10.1670.10">
    <property type="entry name" value="Helix-hairpin-Helix base-excision DNA repair enzymes (C-terminal)"/>
    <property type="match status" value="1"/>
</dbReference>
<keyword evidence="12" id="KW-0234">DNA repair</keyword>
<comment type="caution">
    <text evidence="16">The sequence shown here is derived from an EMBL/GenBank/DDBJ whole genome shotgun (WGS) entry which is preliminary data.</text>
</comment>
<dbReference type="Pfam" id="PF00730">
    <property type="entry name" value="HhH-GPD"/>
    <property type="match status" value="1"/>
</dbReference>
<evidence type="ECO:0000256" key="5">
    <source>
        <dbReference type="ARBA" id="ARBA00022023"/>
    </source>
</evidence>
<proteinExistence type="inferred from homology"/>
<dbReference type="SUPFAM" id="SSF48150">
    <property type="entry name" value="DNA-glycosylase"/>
    <property type="match status" value="1"/>
</dbReference>
<reference evidence="16 17" key="1">
    <citation type="submission" date="2023-03" db="EMBL/GenBank/DDBJ databases">
        <title>Novosphingobium cyanobacteriorum sp. nov., isolated from a eutrophic reservoir during the Microcystis bloom period.</title>
        <authorList>
            <person name="Kang M."/>
            <person name="Le V."/>
            <person name="Ko S.-R."/>
            <person name="Lee S.-A."/>
            <person name="Ahn C.-Y."/>
        </authorList>
    </citation>
    <scope>NUCLEOTIDE SEQUENCE [LARGE SCALE GENOMIC DNA]</scope>
    <source>
        <strain evidence="16 17">HBC54</strain>
    </source>
</reference>
<evidence type="ECO:0000256" key="11">
    <source>
        <dbReference type="ARBA" id="ARBA00023014"/>
    </source>
</evidence>
<dbReference type="SUPFAM" id="SSF55811">
    <property type="entry name" value="Nudix"/>
    <property type="match status" value="1"/>
</dbReference>